<evidence type="ECO:0000256" key="7">
    <source>
        <dbReference type="ARBA" id="ARBA00023136"/>
    </source>
</evidence>
<evidence type="ECO:0000256" key="11">
    <source>
        <dbReference type="SAM" id="Phobius"/>
    </source>
</evidence>
<protein>
    <submittedName>
        <fullName evidence="13">Membrane protein insertase YidC</fullName>
    </submittedName>
</protein>
<evidence type="ECO:0000256" key="4">
    <source>
        <dbReference type="ARBA" id="ARBA00022692"/>
    </source>
</evidence>
<comment type="subcellular location">
    <subcellularLocation>
        <location evidence="1">Cell membrane</location>
        <topology evidence="1">Multi-pass membrane protein</topology>
    </subcellularLocation>
    <subcellularLocation>
        <location evidence="9">Membrane</location>
        <topology evidence="9">Multi-pass membrane protein</topology>
    </subcellularLocation>
</comment>
<dbReference type="InterPro" id="IPR001708">
    <property type="entry name" value="YidC/ALB3/OXA1/COX18"/>
</dbReference>
<proteinExistence type="inferred from homology"/>
<keyword evidence="6 11" id="KW-1133">Transmembrane helix</keyword>
<reference evidence="13 14" key="1">
    <citation type="journal article" date="2022" name="Genome Biol. Evol.">
        <title>Host diet, physiology and behaviors set the stage for Lachnospiraceae cladogenesis.</title>
        <authorList>
            <person name="Vera-Ponce De Leon A."/>
            <person name="Schneider M."/>
            <person name="Jahnes B.C."/>
            <person name="Sadowski V."/>
            <person name="Camuy-Velez L.A."/>
            <person name="Duan J."/>
            <person name="Sabree Z.L."/>
        </authorList>
    </citation>
    <scope>NUCLEOTIDE SEQUENCE [LARGE SCALE GENOMIC DNA]</scope>
    <source>
        <strain evidence="13 14">PAL227</strain>
    </source>
</reference>
<comment type="similarity">
    <text evidence="9">Belongs to the OXA1/ALB3/YidC family.</text>
</comment>
<feature type="transmembrane region" description="Helical" evidence="11">
    <location>
        <begin position="12"/>
        <end position="32"/>
    </location>
</feature>
<dbReference type="PANTHER" id="PTHR12428:SF65">
    <property type="entry name" value="CYTOCHROME C OXIDASE ASSEMBLY PROTEIN COX18, MITOCHONDRIAL"/>
    <property type="match status" value="1"/>
</dbReference>
<dbReference type="NCBIfam" id="TIGR03592">
    <property type="entry name" value="yidC_oxa1_cterm"/>
    <property type="match status" value="1"/>
</dbReference>
<keyword evidence="5" id="KW-0653">Protein transport</keyword>
<dbReference type="Proteomes" id="UP001523565">
    <property type="component" value="Unassembled WGS sequence"/>
</dbReference>
<evidence type="ECO:0000256" key="3">
    <source>
        <dbReference type="ARBA" id="ARBA00022475"/>
    </source>
</evidence>
<feature type="compositionally biased region" description="Basic and acidic residues" evidence="10">
    <location>
        <begin position="283"/>
        <end position="294"/>
    </location>
</feature>
<keyword evidence="4 9" id="KW-0812">Transmembrane</keyword>
<dbReference type="CDD" id="cd20070">
    <property type="entry name" value="5TM_YidC_Alb3"/>
    <property type="match status" value="1"/>
</dbReference>
<dbReference type="Pfam" id="PF02096">
    <property type="entry name" value="60KD_IMP"/>
    <property type="match status" value="1"/>
</dbReference>
<evidence type="ECO:0000256" key="5">
    <source>
        <dbReference type="ARBA" id="ARBA00022927"/>
    </source>
</evidence>
<feature type="domain" description="Membrane insertase YidC/Oxa/ALB C-terminal" evidence="12">
    <location>
        <begin position="44"/>
        <end position="262"/>
    </location>
</feature>
<evidence type="ECO:0000256" key="1">
    <source>
        <dbReference type="ARBA" id="ARBA00004651"/>
    </source>
</evidence>
<evidence type="ECO:0000256" key="10">
    <source>
        <dbReference type="SAM" id="MobiDB-lite"/>
    </source>
</evidence>
<feature type="transmembrane region" description="Helical" evidence="11">
    <location>
        <begin position="117"/>
        <end position="135"/>
    </location>
</feature>
<evidence type="ECO:0000256" key="2">
    <source>
        <dbReference type="ARBA" id="ARBA00022448"/>
    </source>
</evidence>
<keyword evidence="14" id="KW-1185">Reference proteome</keyword>
<evidence type="ECO:0000313" key="14">
    <source>
        <dbReference type="Proteomes" id="UP001523565"/>
    </source>
</evidence>
<dbReference type="InterPro" id="IPR028055">
    <property type="entry name" value="YidC/Oxa/ALB_C"/>
</dbReference>
<dbReference type="EMBL" id="JAMZFV010000023">
    <property type="protein sequence ID" value="MCP1111109.1"/>
    <property type="molecule type" value="Genomic_DNA"/>
</dbReference>
<gene>
    <name evidence="13" type="primary">yidC</name>
    <name evidence="13" type="ORF">NK118_12705</name>
</gene>
<keyword evidence="3" id="KW-1003">Cell membrane</keyword>
<keyword evidence="8" id="KW-0143">Chaperone</keyword>
<sequence>MIYTLLQAADWPIVGQIAWVMGKLMAFIYNFLDSIMSTDTGLVGMSMIIYTIIVYMAMLPMTISQQKSQKMNSVMQPEIQAIQKKYSSKKDQASMMKQQEEIQQVYDKYGTSMMSSCLPLLIQMPFLFALFPVVYNMERYVPALKNASDAAYKFLSLPNISDSPMHMMRNSGSYEGYAAALVFISALLIPVLSALSQYISTKLLSSVNKVDDKDNPMASSMKTMNLLMPLMSVMFVISSPAAIGIYWVVSAVVRTIQQLVINHNLKKLSVEDIIEKNREKAAKKQEKRGEKAEKINAMAQTSTRSIKDVATKDTSGMTPEEKDAAIKEAKAASENAEPGSLASKANMVKKFNENK</sequence>
<evidence type="ECO:0000259" key="12">
    <source>
        <dbReference type="Pfam" id="PF02096"/>
    </source>
</evidence>
<dbReference type="RefSeq" id="WP_262069990.1">
    <property type="nucleotide sequence ID" value="NZ_JAMXOC010000023.1"/>
</dbReference>
<feature type="transmembrane region" description="Helical" evidence="11">
    <location>
        <begin position="44"/>
        <end position="63"/>
    </location>
</feature>
<evidence type="ECO:0000256" key="6">
    <source>
        <dbReference type="ARBA" id="ARBA00022989"/>
    </source>
</evidence>
<feature type="region of interest" description="Disordered" evidence="10">
    <location>
        <begin position="283"/>
        <end position="355"/>
    </location>
</feature>
<keyword evidence="2" id="KW-0813">Transport</keyword>
<name>A0ABT1EKV3_9FIRM</name>
<organism evidence="13 14">
    <name type="scientific">Ohessyouella blattaphilus</name>
    <dbReference type="NCBI Taxonomy" id="2949333"/>
    <lineage>
        <taxon>Bacteria</taxon>
        <taxon>Bacillati</taxon>
        <taxon>Bacillota</taxon>
        <taxon>Clostridia</taxon>
        <taxon>Lachnospirales</taxon>
        <taxon>Lachnospiraceae</taxon>
        <taxon>Ohessyouella</taxon>
    </lineage>
</organism>
<comment type="caution">
    <text evidence="13">The sequence shown here is derived from an EMBL/GenBank/DDBJ whole genome shotgun (WGS) entry which is preliminary data.</text>
</comment>
<dbReference type="InterPro" id="IPR047196">
    <property type="entry name" value="YidC_ALB_C"/>
</dbReference>
<feature type="compositionally biased region" description="Basic and acidic residues" evidence="10">
    <location>
        <begin position="319"/>
        <end position="331"/>
    </location>
</feature>
<feature type="transmembrane region" description="Helical" evidence="11">
    <location>
        <begin position="177"/>
        <end position="199"/>
    </location>
</feature>
<keyword evidence="7 11" id="KW-0472">Membrane</keyword>
<evidence type="ECO:0000256" key="8">
    <source>
        <dbReference type="ARBA" id="ARBA00023186"/>
    </source>
</evidence>
<feature type="transmembrane region" description="Helical" evidence="11">
    <location>
        <begin position="226"/>
        <end position="249"/>
    </location>
</feature>
<evidence type="ECO:0000256" key="9">
    <source>
        <dbReference type="RuleBase" id="RU003945"/>
    </source>
</evidence>
<accession>A0ABT1EKV3</accession>
<dbReference type="PANTHER" id="PTHR12428">
    <property type="entry name" value="OXA1"/>
    <property type="match status" value="1"/>
</dbReference>
<evidence type="ECO:0000313" key="13">
    <source>
        <dbReference type="EMBL" id="MCP1111109.1"/>
    </source>
</evidence>